<dbReference type="AlphaFoldDB" id="A0A2K9MCQ6"/>
<dbReference type="PANTHER" id="PTHR11054:SF0">
    <property type="entry name" value="6-PHOSPHOGLUCONOLACTONASE"/>
    <property type="match status" value="1"/>
</dbReference>
<dbReference type="Gene3D" id="3.40.50.1360">
    <property type="match status" value="1"/>
</dbReference>
<dbReference type="GO" id="GO:0005975">
    <property type="term" value="P:carbohydrate metabolic process"/>
    <property type="evidence" value="ECO:0007669"/>
    <property type="project" value="UniProtKB-UniRule"/>
</dbReference>
<dbReference type="Pfam" id="PF01182">
    <property type="entry name" value="Glucosamine_iso"/>
    <property type="match status" value="1"/>
</dbReference>
<dbReference type="EMBL" id="CP025583">
    <property type="protein sequence ID" value="AUM73383.1"/>
    <property type="molecule type" value="Genomic_DNA"/>
</dbReference>
<dbReference type="NCBIfam" id="TIGR01198">
    <property type="entry name" value="pgl"/>
    <property type="match status" value="1"/>
</dbReference>
<dbReference type="CDD" id="cd01400">
    <property type="entry name" value="6PGL"/>
    <property type="match status" value="1"/>
</dbReference>
<evidence type="ECO:0000256" key="1">
    <source>
        <dbReference type="ARBA" id="ARBA00000832"/>
    </source>
</evidence>
<accession>A0A2K9MCQ6</accession>
<comment type="catalytic activity">
    <reaction evidence="1 7">
        <text>6-phospho-D-glucono-1,5-lactone + H2O = 6-phospho-D-gluconate + H(+)</text>
        <dbReference type="Rhea" id="RHEA:12556"/>
        <dbReference type="ChEBI" id="CHEBI:15377"/>
        <dbReference type="ChEBI" id="CHEBI:15378"/>
        <dbReference type="ChEBI" id="CHEBI:57955"/>
        <dbReference type="ChEBI" id="CHEBI:58759"/>
        <dbReference type="EC" id="3.1.1.31"/>
    </reaction>
</comment>
<evidence type="ECO:0000256" key="4">
    <source>
        <dbReference type="ARBA" id="ARBA00010662"/>
    </source>
</evidence>
<protein>
    <recommendedName>
        <fullName evidence="6 7">6-phosphogluconolactonase</fullName>
        <shortName evidence="7">6PGL</shortName>
        <ecNumber evidence="5 7">3.1.1.31</ecNumber>
    </recommendedName>
</protein>
<gene>
    <name evidence="7 9" type="primary">pgl</name>
    <name evidence="9" type="ORF">CYR75_02890</name>
</gene>
<dbReference type="Proteomes" id="UP000234882">
    <property type="component" value="Chromosome"/>
</dbReference>
<reference evidence="10" key="1">
    <citation type="submission" date="2017-12" db="EMBL/GenBank/DDBJ databases">
        <title>Genomic analysis of Paracoccus sp. CBA4604.</title>
        <authorList>
            <person name="Roh S.W."/>
            <person name="Kim J.Y."/>
            <person name="Kim J.S."/>
        </authorList>
    </citation>
    <scope>NUCLEOTIDE SEQUENCE [LARGE SCALE GENOMIC DNA]</scope>
    <source>
        <strain evidence="10">CBA4604</strain>
    </source>
</reference>
<organism evidence="9 10">
    <name type="scientific">Paracoccus jeotgali</name>
    <dbReference type="NCBI Taxonomy" id="2065379"/>
    <lineage>
        <taxon>Bacteria</taxon>
        <taxon>Pseudomonadati</taxon>
        <taxon>Pseudomonadota</taxon>
        <taxon>Alphaproteobacteria</taxon>
        <taxon>Rhodobacterales</taxon>
        <taxon>Paracoccaceae</taxon>
        <taxon>Paracoccus</taxon>
    </lineage>
</organism>
<sequence length="223" mass="23396">MTLDVITYPDAEMMALSLADRIAGELRQQLDAVGPASLCVPGGSTPGPMFRALSGLALDWGRVTVLLNDERWVPGDHPRSNSAMLRKTLLTGPAAAADYIDLYTGDPTPEGAAPGLSQRVAPHLPLTVLVLGMGDDMHTASLFPRAPGLDELLSPDAPPVMAAKGGDEPRITLTAPALQSALHIHVMIAGEKKRAALDAASKADPMQAPIAAFLRDAVIHYAD</sequence>
<evidence type="ECO:0000256" key="5">
    <source>
        <dbReference type="ARBA" id="ARBA00013198"/>
    </source>
</evidence>
<keyword evidence="7" id="KW-0378">Hydrolase</keyword>
<dbReference type="GO" id="GO:0017057">
    <property type="term" value="F:6-phosphogluconolactonase activity"/>
    <property type="evidence" value="ECO:0007669"/>
    <property type="project" value="UniProtKB-UniRule"/>
</dbReference>
<keyword evidence="10" id="KW-1185">Reference proteome</keyword>
<dbReference type="InterPro" id="IPR006148">
    <property type="entry name" value="Glc/Gal-6P_isomerase"/>
</dbReference>
<dbReference type="InterPro" id="IPR005900">
    <property type="entry name" value="6-phosphogluconolactonase_DevB"/>
</dbReference>
<evidence type="ECO:0000259" key="8">
    <source>
        <dbReference type="Pfam" id="PF01182"/>
    </source>
</evidence>
<dbReference type="InterPro" id="IPR037171">
    <property type="entry name" value="NagB/RpiA_transferase-like"/>
</dbReference>
<evidence type="ECO:0000256" key="3">
    <source>
        <dbReference type="ARBA" id="ARBA00004961"/>
    </source>
</evidence>
<evidence type="ECO:0000313" key="10">
    <source>
        <dbReference type="Proteomes" id="UP000234882"/>
    </source>
</evidence>
<name>A0A2K9MCQ6_9RHOB</name>
<dbReference type="SUPFAM" id="SSF100950">
    <property type="entry name" value="NagB/RpiA/CoA transferase-like"/>
    <property type="match status" value="1"/>
</dbReference>
<comment type="pathway">
    <text evidence="3 7">Carbohydrate degradation; pentose phosphate pathway; D-ribulose 5-phosphate from D-glucose 6-phosphate (oxidative stage): step 2/3.</text>
</comment>
<evidence type="ECO:0000313" key="9">
    <source>
        <dbReference type="EMBL" id="AUM73383.1"/>
    </source>
</evidence>
<evidence type="ECO:0000256" key="2">
    <source>
        <dbReference type="ARBA" id="ARBA00002681"/>
    </source>
</evidence>
<dbReference type="EC" id="3.1.1.31" evidence="5 7"/>
<comment type="similarity">
    <text evidence="4 7">Belongs to the glucosamine/galactosamine-6-phosphate isomerase family. 6-phosphogluconolactonase subfamily.</text>
</comment>
<dbReference type="RefSeq" id="WP_101498767.1">
    <property type="nucleotide sequence ID" value="NZ_CP025583.1"/>
</dbReference>
<dbReference type="KEGG" id="paru:CYR75_02890"/>
<dbReference type="PANTHER" id="PTHR11054">
    <property type="entry name" value="6-PHOSPHOGLUCONOLACTONASE"/>
    <property type="match status" value="1"/>
</dbReference>
<dbReference type="OrthoDB" id="9810967at2"/>
<evidence type="ECO:0000256" key="6">
    <source>
        <dbReference type="ARBA" id="ARBA00020337"/>
    </source>
</evidence>
<dbReference type="InterPro" id="IPR039104">
    <property type="entry name" value="6PGL"/>
</dbReference>
<proteinExistence type="inferred from homology"/>
<dbReference type="UniPathway" id="UPA00115">
    <property type="reaction ID" value="UER00409"/>
</dbReference>
<dbReference type="GO" id="GO:0006098">
    <property type="term" value="P:pentose-phosphate shunt"/>
    <property type="evidence" value="ECO:0007669"/>
    <property type="project" value="UniProtKB-UniPathway"/>
</dbReference>
<comment type="function">
    <text evidence="2 7">Hydrolysis of 6-phosphogluconolactone to 6-phosphogluconate.</text>
</comment>
<evidence type="ECO:0000256" key="7">
    <source>
        <dbReference type="RuleBase" id="RU365095"/>
    </source>
</evidence>
<feature type="domain" description="Glucosamine/galactosamine-6-phosphate isomerase" evidence="8">
    <location>
        <begin position="9"/>
        <end position="214"/>
    </location>
</feature>